<dbReference type="GO" id="GO:0008270">
    <property type="term" value="F:zinc ion binding"/>
    <property type="evidence" value="ECO:0007669"/>
    <property type="project" value="UniProtKB-KW"/>
</dbReference>
<keyword evidence="8" id="KW-1185">Reference proteome</keyword>
<evidence type="ECO:0000256" key="2">
    <source>
        <dbReference type="ARBA" id="ARBA00022771"/>
    </source>
</evidence>
<comment type="caution">
    <text evidence="7">The sequence shown here is derived from an EMBL/GenBank/DDBJ whole genome shotgun (WGS) entry which is preliminary data.</text>
</comment>
<dbReference type="Proteomes" id="UP000289738">
    <property type="component" value="Chromosome B05"/>
</dbReference>
<evidence type="ECO:0000313" key="7">
    <source>
        <dbReference type="EMBL" id="RYR06437.1"/>
    </source>
</evidence>
<evidence type="ECO:0000256" key="3">
    <source>
        <dbReference type="ARBA" id="ARBA00022833"/>
    </source>
</evidence>
<evidence type="ECO:0000256" key="5">
    <source>
        <dbReference type="SAM" id="MobiDB-lite"/>
    </source>
</evidence>
<evidence type="ECO:0000256" key="4">
    <source>
        <dbReference type="PROSITE-ProRule" id="PRU00325"/>
    </source>
</evidence>
<dbReference type="InterPro" id="IPR006564">
    <property type="entry name" value="Znf_PMZ"/>
</dbReference>
<dbReference type="InterPro" id="IPR007527">
    <property type="entry name" value="Znf_SWIM"/>
</dbReference>
<dbReference type="STRING" id="3818.A0A444YWY1"/>
<feature type="compositionally biased region" description="Polar residues" evidence="5">
    <location>
        <begin position="270"/>
        <end position="286"/>
    </location>
</feature>
<dbReference type="PANTHER" id="PTHR31973">
    <property type="entry name" value="POLYPROTEIN, PUTATIVE-RELATED"/>
    <property type="match status" value="1"/>
</dbReference>
<evidence type="ECO:0000313" key="8">
    <source>
        <dbReference type="Proteomes" id="UP000289738"/>
    </source>
</evidence>
<dbReference type="AlphaFoldDB" id="A0A444YWY1"/>
<feature type="region of interest" description="Disordered" evidence="5">
    <location>
        <begin position="240"/>
        <end position="337"/>
    </location>
</feature>
<keyword evidence="1" id="KW-0479">Metal-binding</keyword>
<dbReference type="EMBL" id="SDMP01000015">
    <property type="protein sequence ID" value="RYR06437.1"/>
    <property type="molecule type" value="Genomic_DNA"/>
</dbReference>
<reference evidence="7 8" key="1">
    <citation type="submission" date="2019-01" db="EMBL/GenBank/DDBJ databases">
        <title>Sequencing of cultivated peanut Arachis hypogaea provides insights into genome evolution and oil improvement.</title>
        <authorList>
            <person name="Chen X."/>
        </authorList>
    </citation>
    <scope>NUCLEOTIDE SEQUENCE [LARGE SCALE GENOMIC DNA]</scope>
    <source>
        <strain evidence="8">cv. Fuhuasheng</strain>
        <tissue evidence="7">Leaves</tissue>
    </source>
</reference>
<keyword evidence="3" id="KW-0862">Zinc</keyword>
<keyword evidence="2 4" id="KW-0863">Zinc-finger</keyword>
<organism evidence="7 8">
    <name type="scientific">Arachis hypogaea</name>
    <name type="common">Peanut</name>
    <dbReference type="NCBI Taxonomy" id="3818"/>
    <lineage>
        <taxon>Eukaryota</taxon>
        <taxon>Viridiplantae</taxon>
        <taxon>Streptophyta</taxon>
        <taxon>Embryophyta</taxon>
        <taxon>Tracheophyta</taxon>
        <taxon>Spermatophyta</taxon>
        <taxon>Magnoliopsida</taxon>
        <taxon>eudicotyledons</taxon>
        <taxon>Gunneridae</taxon>
        <taxon>Pentapetalae</taxon>
        <taxon>rosids</taxon>
        <taxon>fabids</taxon>
        <taxon>Fabales</taxon>
        <taxon>Fabaceae</taxon>
        <taxon>Papilionoideae</taxon>
        <taxon>50 kb inversion clade</taxon>
        <taxon>dalbergioids sensu lato</taxon>
        <taxon>Dalbergieae</taxon>
        <taxon>Pterocarpus clade</taxon>
        <taxon>Arachis</taxon>
    </lineage>
</organism>
<sequence length="375" mass="42166">MIEEIDGDRWSVFEAYAELRQFGYVQENIPSLWLEKPILTMLEEIRVKLMTRWAENRDLAQNYAGTILPRIRIKLERRSRSVGEWRPYWSAAQKYEVVSGLDKFTVDLGSFECSCRRWQLSGIPCVHAISCIKFKGFGLEPYVADCYKRETYLKCYEAVIYPLNRPDLWEITPHPDVMPPPYRRPSHRPVKKENNLLEMKNRAATFTCPGRGRKKSALYVVLLDIIRADALNLLRMRGSNKSNPLAAKGGKKIASTQPTPKLTVKRKVASATQPPTSAHSNTVTQSKRPRDRPKGTTKSTSSAQHDPPPKRIASPKTSAPSASSSQPTTTTLPASQPSIVTASSQLIGHFSVSLTGGPRVSPRKLKLMTKLPPRK</sequence>
<feature type="region of interest" description="Disordered" evidence="5">
    <location>
        <begin position="352"/>
        <end position="375"/>
    </location>
</feature>
<dbReference type="Pfam" id="PF04434">
    <property type="entry name" value="SWIM"/>
    <property type="match status" value="1"/>
</dbReference>
<feature type="compositionally biased region" description="Low complexity" evidence="5">
    <location>
        <begin position="314"/>
        <end position="337"/>
    </location>
</feature>
<name>A0A444YWY1_ARAHY</name>
<evidence type="ECO:0000259" key="6">
    <source>
        <dbReference type="PROSITE" id="PS50966"/>
    </source>
</evidence>
<accession>A0A444YWY1</accession>
<dbReference type="PANTHER" id="PTHR31973:SF187">
    <property type="entry name" value="MUTATOR TRANSPOSASE MUDRA PROTEIN"/>
    <property type="match status" value="1"/>
</dbReference>
<dbReference type="PROSITE" id="PS50966">
    <property type="entry name" value="ZF_SWIM"/>
    <property type="match status" value="1"/>
</dbReference>
<protein>
    <recommendedName>
        <fullName evidence="6">SWIM-type domain-containing protein</fullName>
    </recommendedName>
</protein>
<feature type="compositionally biased region" description="Basic residues" evidence="5">
    <location>
        <begin position="361"/>
        <end position="375"/>
    </location>
</feature>
<proteinExistence type="predicted"/>
<feature type="domain" description="SWIM-type" evidence="6">
    <location>
        <begin position="104"/>
        <end position="136"/>
    </location>
</feature>
<dbReference type="SMART" id="SM00575">
    <property type="entry name" value="ZnF_PMZ"/>
    <property type="match status" value="1"/>
</dbReference>
<gene>
    <name evidence="7" type="ORF">Ahy_B05g073777</name>
</gene>
<evidence type="ECO:0000256" key="1">
    <source>
        <dbReference type="ARBA" id="ARBA00022723"/>
    </source>
</evidence>